<reference evidence="1" key="1">
    <citation type="submission" date="2014-11" db="EMBL/GenBank/DDBJ databases">
        <authorList>
            <person name="Amaro Gonzalez C."/>
        </authorList>
    </citation>
    <scope>NUCLEOTIDE SEQUENCE</scope>
</reference>
<protein>
    <submittedName>
        <fullName evidence="1">Uncharacterized protein</fullName>
    </submittedName>
</protein>
<evidence type="ECO:0000313" key="1">
    <source>
        <dbReference type="EMBL" id="JAH26108.1"/>
    </source>
</evidence>
<dbReference type="EMBL" id="GBXM01082469">
    <property type="protein sequence ID" value="JAH26108.1"/>
    <property type="molecule type" value="Transcribed_RNA"/>
</dbReference>
<organism evidence="1">
    <name type="scientific">Anguilla anguilla</name>
    <name type="common">European freshwater eel</name>
    <name type="synonym">Muraena anguilla</name>
    <dbReference type="NCBI Taxonomy" id="7936"/>
    <lineage>
        <taxon>Eukaryota</taxon>
        <taxon>Metazoa</taxon>
        <taxon>Chordata</taxon>
        <taxon>Craniata</taxon>
        <taxon>Vertebrata</taxon>
        <taxon>Euteleostomi</taxon>
        <taxon>Actinopterygii</taxon>
        <taxon>Neopterygii</taxon>
        <taxon>Teleostei</taxon>
        <taxon>Anguilliformes</taxon>
        <taxon>Anguillidae</taxon>
        <taxon>Anguilla</taxon>
    </lineage>
</organism>
<dbReference type="AlphaFoldDB" id="A0A0E9RCM9"/>
<accession>A0A0E9RCM9</accession>
<reference evidence="1" key="2">
    <citation type="journal article" date="2015" name="Fish Shellfish Immunol.">
        <title>Early steps in the European eel (Anguilla anguilla)-Vibrio vulnificus interaction in the gills: Role of the RtxA13 toxin.</title>
        <authorList>
            <person name="Callol A."/>
            <person name="Pajuelo D."/>
            <person name="Ebbesson L."/>
            <person name="Teles M."/>
            <person name="MacKenzie S."/>
            <person name="Amaro C."/>
        </authorList>
    </citation>
    <scope>NUCLEOTIDE SEQUENCE</scope>
</reference>
<sequence length="70" mass="7938">MGMYSCIFTDTAQHCANNVITKNTNPLFRMLFTLYRFSPCAGMWLKHQSNTAMNVAHLFSLSSAVCYFSC</sequence>
<proteinExistence type="predicted"/>
<name>A0A0E9RCM9_ANGAN</name>